<dbReference type="Proteomes" id="UP000295388">
    <property type="component" value="Unassembled WGS sequence"/>
</dbReference>
<dbReference type="InterPro" id="IPR001789">
    <property type="entry name" value="Sig_transdc_resp-reg_receiver"/>
</dbReference>
<dbReference type="EMBL" id="SNWQ01000016">
    <property type="protein sequence ID" value="TDO44393.1"/>
    <property type="molecule type" value="Genomic_DNA"/>
</dbReference>
<dbReference type="PANTHER" id="PTHR48111">
    <property type="entry name" value="REGULATOR OF RPOS"/>
    <property type="match status" value="1"/>
</dbReference>
<feature type="domain" description="OmpR/PhoB-type" evidence="10">
    <location>
        <begin position="124"/>
        <end position="222"/>
    </location>
</feature>
<dbReference type="Gene3D" id="3.40.50.2300">
    <property type="match status" value="1"/>
</dbReference>
<evidence type="ECO:0000313" key="12">
    <source>
        <dbReference type="Proteomes" id="UP000295388"/>
    </source>
</evidence>
<protein>
    <submittedName>
        <fullName evidence="11">DNA-binding response OmpR family regulator</fullName>
    </submittedName>
</protein>
<organism evidence="11 12">
    <name type="scientific">Kribbella caucasensis</name>
    <dbReference type="NCBI Taxonomy" id="2512215"/>
    <lineage>
        <taxon>Bacteria</taxon>
        <taxon>Bacillati</taxon>
        <taxon>Actinomycetota</taxon>
        <taxon>Actinomycetes</taxon>
        <taxon>Propionibacteriales</taxon>
        <taxon>Kribbellaceae</taxon>
        <taxon>Kribbella</taxon>
    </lineage>
</organism>
<dbReference type="GO" id="GO:0000976">
    <property type="term" value="F:transcription cis-regulatory region binding"/>
    <property type="evidence" value="ECO:0007669"/>
    <property type="project" value="TreeGrafter"/>
</dbReference>
<proteinExistence type="predicted"/>
<dbReference type="InterPro" id="IPR036388">
    <property type="entry name" value="WH-like_DNA-bd_sf"/>
</dbReference>
<dbReference type="InterPro" id="IPR011006">
    <property type="entry name" value="CheY-like_superfamily"/>
</dbReference>
<dbReference type="InterPro" id="IPR039420">
    <property type="entry name" value="WalR-like"/>
</dbReference>
<dbReference type="SUPFAM" id="SSF52172">
    <property type="entry name" value="CheY-like"/>
    <property type="match status" value="1"/>
</dbReference>
<dbReference type="CDD" id="cd19935">
    <property type="entry name" value="REC_OmpR_CusR-like"/>
    <property type="match status" value="1"/>
</dbReference>
<feature type="modified residue" description="4-aspartylphosphate" evidence="7">
    <location>
        <position position="51"/>
    </location>
</feature>
<feature type="DNA-binding region" description="OmpR/PhoB-type" evidence="8">
    <location>
        <begin position="124"/>
        <end position="222"/>
    </location>
</feature>
<evidence type="ECO:0000256" key="7">
    <source>
        <dbReference type="PROSITE-ProRule" id="PRU00169"/>
    </source>
</evidence>
<evidence type="ECO:0000256" key="1">
    <source>
        <dbReference type="ARBA" id="ARBA00004496"/>
    </source>
</evidence>
<accession>A0A4R6K4U4</accession>
<dbReference type="OrthoDB" id="9812490at2"/>
<evidence type="ECO:0000256" key="6">
    <source>
        <dbReference type="ARBA" id="ARBA00023163"/>
    </source>
</evidence>
<keyword evidence="4" id="KW-0805">Transcription regulation</keyword>
<dbReference type="AlphaFoldDB" id="A0A4R6K4U4"/>
<dbReference type="FunFam" id="3.40.50.2300:FF:000001">
    <property type="entry name" value="DNA-binding response regulator PhoB"/>
    <property type="match status" value="1"/>
</dbReference>
<keyword evidence="3" id="KW-0902">Two-component regulatory system</keyword>
<evidence type="ECO:0000256" key="3">
    <source>
        <dbReference type="ARBA" id="ARBA00023012"/>
    </source>
</evidence>
<dbReference type="GO" id="GO:0032993">
    <property type="term" value="C:protein-DNA complex"/>
    <property type="evidence" value="ECO:0007669"/>
    <property type="project" value="TreeGrafter"/>
</dbReference>
<keyword evidence="12" id="KW-1185">Reference proteome</keyword>
<keyword evidence="2 7" id="KW-0597">Phosphoprotein</keyword>
<dbReference type="PROSITE" id="PS51755">
    <property type="entry name" value="OMPR_PHOB"/>
    <property type="match status" value="1"/>
</dbReference>
<feature type="domain" description="Response regulatory" evidence="9">
    <location>
        <begin position="2"/>
        <end position="116"/>
    </location>
</feature>
<sequence length="225" mass="25220">MHILVVEDERRLARAIGHGLADHGFAVELAYDGDTGLWLAQEQQFDAIVLDLMLPGLSGYEVCKRLRAEGNWTPILILTAKDSDDTEARGLDLGADDFLRKPFSYLVLIARLNALLRRGAPARPAKLVVGDLELDPARRTVHRGEVEIELTRREFSLLEYLMRNVGQTRSKAEILDHVWGADFDREPNVVEVYVGYLRRKIDQPFGTATIETIRGHGYLLGTADG</sequence>
<dbReference type="PROSITE" id="PS50110">
    <property type="entry name" value="RESPONSE_REGULATORY"/>
    <property type="match status" value="1"/>
</dbReference>
<dbReference type="PANTHER" id="PTHR48111:SF22">
    <property type="entry name" value="REGULATOR OF RPOS"/>
    <property type="match status" value="1"/>
</dbReference>
<dbReference type="GO" id="GO:0005829">
    <property type="term" value="C:cytosol"/>
    <property type="evidence" value="ECO:0007669"/>
    <property type="project" value="TreeGrafter"/>
</dbReference>
<name>A0A4R6K4U4_9ACTN</name>
<dbReference type="GO" id="GO:0006355">
    <property type="term" value="P:regulation of DNA-templated transcription"/>
    <property type="evidence" value="ECO:0007669"/>
    <property type="project" value="InterPro"/>
</dbReference>
<dbReference type="InterPro" id="IPR001867">
    <property type="entry name" value="OmpR/PhoB-type_DNA-bd"/>
</dbReference>
<evidence type="ECO:0000256" key="2">
    <source>
        <dbReference type="ARBA" id="ARBA00022553"/>
    </source>
</evidence>
<dbReference type="Pfam" id="PF00072">
    <property type="entry name" value="Response_reg"/>
    <property type="match status" value="1"/>
</dbReference>
<dbReference type="Gene3D" id="1.10.10.10">
    <property type="entry name" value="Winged helix-like DNA-binding domain superfamily/Winged helix DNA-binding domain"/>
    <property type="match status" value="1"/>
</dbReference>
<dbReference type="GO" id="GO:0000156">
    <property type="term" value="F:phosphorelay response regulator activity"/>
    <property type="evidence" value="ECO:0007669"/>
    <property type="project" value="TreeGrafter"/>
</dbReference>
<evidence type="ECO:0000259" key="10">
    <source>
        <dbReference type="PROSITE" id="PS51755"/>
    </source>
</evidence>
<dbReference type="FunFam" id="1.10.10.10:FF:000005">
    <property type="entry name" value="Two-component system response regulator"/>
    <property type="match status" value="1"/>
</dbReference>
<evidence type="ECO:0000256" key="5">
    <source>
        <dbReference type="ARBA" id="ARBA00023125"/>
    </source>
</evidence>
<gene>
    <name evidence="11" type="ORF">EV643_116205</name>
</gene>
<evidence type="ECO:0000256" key="4">
    <source>
        <dbReference type="ARBA" id="ARBA00023015"/>
    </source>
</evidence>
<keyword evidence="6" id="KW-0804">Transcription</keyword>
<dbReference type="CDD" id="cd00383">
    <property type="entry name" value="trans_reg_C"/>
    <property type="match status" value="1"/>
</dbReference>
<dbReference type="SMART" id="SM00448">
    <property type="entry name" value="REC"/>
    <property type="match status" value="1"/>
</dbReference>
<comment type="caution">
    <text evidence="11">The sequence shown here is derived from an EMBL/GenBank/DDBJ whole genome shotgun (WGS) entry which is preliminary data.</text>
</comment>
<evidence type="ECO:0000313" key="11">
    <source>
        <dbReference type="EMBL" id="TDO44393.1"/>
    </source>
</evidence>
<evidence type="ECO:0000259" key="9">
    <source>
        <dbReference type="PROSITE" id="PS50110"/>
    </source>
</evidence>
<evidence type="ECO:0000256" key="8">
    <source>
        <dbReference type="PROSITE-ProRule" id="PRU01091"/>
    </source>
</evidence>
<dbReference type="Pfam" id="PF00486">
    <property type="entry name" value="Trans_reg_C"/>
    <property type="match status" value="1"/>
</dbReference>
<reference evidence="11 12" key="1">
    <citation type="submission" date="2019-03" db="EMBL/GenBank/DDBJ databases">
        <title>Genomic Encyclopedia of Type Strains, Phase III (KMG-III): the genomes of soil and plant-associated and newly described type strains.</title>
        <authorList>
            <person name="Whitman W."/>
        </authorList>
    </citation>
    <scope>NUCLEOTIDE SEQUENCE [LARGE SCALE GENOMIC DNA]</scope>
    <source>
        <strain evidence="11 12">VKM Ac-2527</strain>
    </source>
</reference>
<comment type="subcellular location">
    <subcellularLocation>
        <location evidence="1">Cytoplasm</location>
    </subcellularLocation>
</comment>
<dbReference type="SMART" id="SM00862">
    <property type="entry name" value="Trans_reg_C"/>
    <property type="match status" value="1"/>
</dbReference>
<keyword evidence="5 8" id="KW-0238">DNA-binding</keyword>